<keyword evidence="2" id="KW-0663">Pyridoxal phosphate</keyword>
<evidence type="ECO:0000256" key="2">
    <source>
        <dbReference type="ARBA" id="ARBA00022898"/>
    </source>
</evidence>
<evidence type="ECO:0000256" key="1">
    <source>
        <dbReference type="ARBA" id="ARBA00001933"/>
    </source>
</evidence>
<gene>
    <name evidence="5" type="ORF">S01H4_22751</name>
</gene>
<dbReference type="InterPro" id="IPR001926">
    <property type="entry name" value="TrpB-like_PALP"/>
</dbReference>
<dbReference type="GO" id="GO:0003941">
    <property type="term" value="F:L-serine ammonia-lyase activity"/>
    <property type="evidence" value="ECO:0007669"/>
    <property type="project" value="TreeGrafter"/>
</dbReference>
<dbReference type="GO" id="GO:0004794">
    <property type="term" value="F:threonine deaminase activity"/>
    <property type="evidence" value="ECO:0007669"/>
    <property type="project" value="TreeGrafter"/>
</dbReference>
<dbReference type="PANTHER" id="PTHR48078:SF6">
    <property type="entry name" value="L-THREONINE DEHYDRATASE CATABOLIC TDCB"/>
    <property type="match status" value="1"/>
</dbReference>
<dbReference type="PANTHER" id="PTHR48078">
    <property type="entry name" value="THREONINE DEHYDRATASE, MITOCHONDRIAL-RELATED"/>
    <property type="match status" value="1"/>
</dbReference>
<proteinExistence type="predicted"/>
<feature type="non-terminal residue" evidence="5">
    <location>
        <position position="1"/>
    </location>
</feature>
<dbReference type="InterPro" id="IPR050147">
    <property type="entry name" value="Ser/Thr_Dehydratase"/>
</dbReference>
<protein>
    <recommendedName>
        <fullName evidence="4">Tryptophan synthase beta chain-like PALP domain-containing protein</fullName>
    </recommendedName>
</protein>
<dbReference type="GO" id="GO:0006565">
    <property type="term" value="P:L-serine catabolic process"/>
    <property type="evidence" value="ECO:0007669"/>
    <property type="project" value="TreeGrafter"/>
</dbReference>
<comment type="caution">
    <text evidence="5">The sequence shown here is derived from an EMBL/GenBank/DDBJ whole genome shotgun (WGS) entry which is preliminary data.</text>
</comment>
<evidence type="ECO:0000313" key="5">
    <source>
        <dbReference type="EMBL" id="GAG89027.1"/>
    </source>
</evidence>
<dbReference type="GO" id="GO:0006567">
    <property type="term" value="P:L-threonine catabolic process"/>
    <property type="evidence" value="ECO:0007669"/>
    <property type="project" value="TreeGrafter"/>
</dbReference>
<dbReference type="Pfam" id="PF00291">
    <property type="entry name" value="PALP"/>
    <property type="match status" value="1"/>
</dbReference>
<dbReference type="EMBL" id="BART01010472">
    <property type="protein sequence ID" value="GAG89027.1"/>
    <property type="molecule type" value="Genomic_DNA"/>
</dbReference>
<organism evidence="5">
    <name type="scientific">marine sediment metagenome</name>
    <dbReference type="NCBI Taxonomy" id="412755"/>
    <lineage>
        <taxon>unclassified sequences</taxon>
        <taxon>metagenomes</taxon>
        <taxon>ecological metagenomes</taxon>
    </lineage>
</organism>
<sequence>ITFPICEQYVDEYHLLTEKEIVMALGILLKHHQIMAEGAAGLSVAGLIKHKDKYKDKNVVLIICGNKMSLELLQLAINTQT</sequence>
<dbReference type="AlphaFoldDB" id="X1C6W7"/>
<name>X1C6W7_9ZZZZ</name>
<dbReference type="SUPFAM" id="SSF53686">
    <property type="entry name" value="Tryptophan synthase beta subunit-like PLP-dependent enzymes"/>
    <property type="match status" value="1"/>
</dbReference>
<keyword evidence="3" id="KW-0456">Lyase</keyword>
<reference evidence="5" key="1">
    <citation type="journal article" date="2014" name="Front. Microbiol.">
        <title>High frequency of phylogenetically diverse reductive dehalogenase-homologous genes in deep subseafloor sedimentary metagenomes.</title>
        <authorList>
            <person name="Kawai M."/>
            <person name="Futagami T."/>
            <person name="Toyoda A."/>
            <person name="Takaki Y."/>
            <person name="Nishi S."/>
            <person name="Hori S."/>
            <person name="Arai W."/>
            <person name="Tsubouchi T."/>
            <person name="Morono Y."/>
            <person name="Uchiyama I."/>
            <person name="Ito T."/>
            <person name="Fujiyama A."/>
            <person name="Inagaki F."/>
            <person name="Takami H."/>
        </authorList>
    </citation>
    <scope>NUCLEOTIDE SEQUENCE</scope>
    <source>
        <strain evidence="5">Expedition CK06-06</strain>
    </source>
</reference>
<evidence type="ECO:0000259" key="4">
    <source>
        <dbReference type="Pfam" id="PF00291"/>
    </source>
</evidence>
<dbReference type="Gene3D" id="3.40.50.1100">
    <property type="match status" value="1"/>
</dbReference>
<accession>X1C6W7</accession>
<feature type="domain" description="Tryptophan synthase beta chain-like PALP" evidence="4">
    <location>
        <begin position="2"/>
        <end position="65"/>
    </location>
</feature>
<evidence type="ECO:0000256" key="3">
    <source>
        <dbReference type="ARBA" id="ARBA00023239"/>
    </source>
</evidence>
<dbReference type="InterPro" id="IPR036052">
    <property type="entry name" value="TrpB-like_PALP_sf"/>
</dbReference>
<comment type="cofactor">
    <cofactor evidence="1">
        <name>pyridoxal 5'-phosphate</name>
        <dbReference type="ChEBI" id="CHEBI:597326"/>
    </cofactor>
</comment>
<dbReference type="GO" id="GO:0009097">
    <property type="term" value="P:isoleucine biosynthetic process"/>
    <property type="evidence" value="ECO:0007669"/>
    <property type="project" value="TreeGrafter"/>
</dbReference>